<protein>
    <submittedName>
        <fullName evidence="1">Uncharacterized protein</fullName>
    </submittedName>
</protein>
<dbReference type="VEuPathDB" id="FungiDB:VP01_5592g1"/>
<sequence length="125" mass="14158">MELVNVTCCGLSHHVLTKRKLANSQEPHKHLFWTSAKKTQLLQSLSKVVVPTGVSKLPKVFGYAKNGKVKASEWHNSFAIYLPLTSLDLIFDSVNFEEQLHEKRVLIDNTCLLVHCTNVVSFVWP</sequence>
<evidence type="ECO:0000313" key="2">
    <source>
        <dbReference type="Proteomes" id="UP000037035"/>
    </source>
</evidence>
<name>A0A0L6UJ26_9BASI</name>
<organism evidence="1 2">
    <name type="scientific">Puccinia sorghi</name>
    <dbReference type="NCBI Taxonomy" id="27349"/>
    <lineage>
        <taxon>Eukaryota</taxon>
        <taxon>Fungi</taxon>
        <taxon>Dikarya</taxon>
        <taxon>Basidiomycota</taxon>
        <taxon>Pucciniomycotina</taxon>
        <taxon>Pucciniomycetes</taxon>
        <taxon>Pucciniales</taxon>
        <taxon>Pucciniaceae</taxon>
        <taxon>Puccinia</taxon>
    </lineage>
</organism>
<dbReference type="OrthoDB" id="3247418at2759"/>
<gene>
    <name evidence="1" type="ORF">VP01_5592g1</name>
</gene>
<accession>A0A0L6UJ26</accession>
<dbReference type="Proteomes" id="UP000037035">
    <property type="component" value="Unassembled WGS sequence"/>
</dbReference>
<evidence type="ECO:0000313" key="1">
    <source>
        <dbReference type="EMBL" id="KNZ48546.1"/>
    </source>
</evidence>
<reference evidence="1 2" key="1">
    <citation type="submission" date="2015-08" db="EMBL/GenBank/DDBJ databases">
        <title>Next Generation Sequencing and Analysis of the Genome of Puccinia sorghi L Schw, the Causal Agent of Maize Common Rust.</title>
        <authorList>
            <person name="Rochi L."/>
            <person name="Burguener G."/>
            <person name="Darino M."/>
            <person name="Turjanski A."/>
            <person name="Kreff E."/>
            <person name="Dieguez M.J."/>
            <person name="Sacco F."/>
        </authorList>
    </citation>
    <scope>NUCLEOTIDE SEQUENCE [LARGE SCALE GENOMIC DNA]</scope>
    <source>
        <strain evidence="1 2">RO10H11247</strain>
    </source>
</reference>
<comment type="caution">
    <text evidence="1">The sequence shown here is derived from an EMBL/GenBank/DDBJ whole genome shotgun (WGS) entry which is preliminary data.</text>
</comment>
<dbReference type="EMBL" id="LAVV01010821">
    <property type="protein sequence ID" value="KNZ48546.1"/>
    <property type="molecule type" value="Genomic_DNA"/>
</dbReference>
<keyword evidence="2" id="KW-1185">Reference proteome</keyword>
<dbReference type="AlphaFoldDB" id="A0A0L6UJ26"/>
<proteinExistence type="predicted"/>